<feature type="region of interest" description="Disordered" evidence="2">
    <location>
        <begin position="1"/>
        <end position="54"/>
    </location>
</feature>
<evidence type="ECO:0000256" key="2">
    <source>
        <dbReference type="SAM" id="MobiDB-lite"/>
    </source>
</evidence>
<feature type="compositionally biased region" description="Polar residues" evidence="2">
    <location>
        <begin position="28"/>
        <end position="54"/>
    </location>
</feature>
<feature type="region of interest" description="Disordered" evidence="2">
    <location>
        <begin position="539"/>
        <end position="590"/>
    </location>
</feature>
<name>A0A6J5V897_PRUAR</name>
<reference evidence="3 4" key="1">
    <citation type="submission" date="2020-05" db="EMBL/GenBank/DDBJ databases">
        <authorList>
            <person name="Campoy J."/>
            <person name="Schneeberger K."/>
            <person name="Spophaly S."/>
        </authorList>
    </citation>
    <scope>NUCLEOTIDE SEQUENCE [LARGE SCALE GENOMIC DNA]</scope>
    <source>
        <strain evidence="3">PruArmRojPasFocal</strain>
    </source>
</reference>
<gene>
    <name evidence="3" type="ORF">CURHAP_LOCUS39392</name>
</gene>
<dbReference type="Proteomes" id="UP000507222">
    <property type="component" value="Unassembled WGS sequence"/>
</dbReference>
<proteinExistence type="predicted"/>
<dbReference type="EMBL" id="CAEKDK010000006">
    <property type="protein sequence ID" value="CAB4283994.1"/>
    <property type="molecule type" value="Genomic_DNA"/>
</dbReference>
<evidence type="ECO:0000313" key="4">
    <source>
        <dbReference type="Proteomes" id="UP000507222"/>
    </source>
</evidence>
<feature type="region of interest" description="Disordered" evidence="2">
    <location>
        <begin position="324"/>
        <end position="357"/>
    </location>
</feature>
<dbReference type="AlphaFoldDB" id="A0A6J5V897"/>
<feature type="compositionally biased region" description="Basic and acidic residues" evidence="2">
    <location>
        <begin position="566"/>
        <end position="582"/>
    </location>
</feature>
<feature type="coiled-coil region" evidence="1">
    <location>
        <begin position="274"/>
        <end position="301"/>
    </location>
</feature>
<evidence type="ECO:0000256" key="1">
    <source>
        <dbReference type="SAM" id="Coils"/>
    </source>
</evidence>
<evidence type="ECO:0000313" key="3">
    <source>
        <dbReference type="EMBL" id="CAB4283994.1"/>
    </source>
</evidence>
<organism evidence="3 4">
    <name type="scientific">Prunus armeniaca</name>
    <name type="common">Apricot</name>
    <name type="synonym">Armeniaca vulgaris</name>
    <dbReference type="NCBI Taxonomy" id="36596"/>
    <lineage>
        <taxon>Eukaryota</taxon>
        <taxon>Viridiplantae</taxon>
        <taxon>Streptophyta</taxon>
        <taxon>Embryophyta</taxon>
        <taxon>Tracheophyta</taxon>
        <taxon>Spermatophyta</taxon>
        <taxon>Magnoliopsida</taxon>
        <taxon>eudicotyledons</taxon>
        <taxon>Gunneridae</taxon>
        <taxon>Pentapetalae</taxon>
        <taxon>rosids</taxon>
        <taxon>fabids</taxon>
        <taxon>Rosales</taxon>
        <taxon>Rosaceae</taxon>
        <taxon>Amygdaloideae</taxon>
        <taxon>Amygdaleae</taxon>
        <taxon>Prunus</taxon>
    </lineage>
</organism>
<accession>A0A6J5V897</accession>
<sequence length="590" mass="63738">MEKKDHKVACATGQQPEANDILSKEDQSQPNVTLFTESTKTDSPSNGNAPSLNHQYPSTLQWPYTPQHGVEQSPFMPRPFIATQAPLPGVINQWPQFPHLQQNASNHQVPQGLPPTNYSQSAAPLWLPQRAGYTLPGLNAPATFPSFIAFGATDTSWQTPAAVGGGTSTTNQAQVPNFCYPVGYPYPGFPGPCDPSWWGQGQGQGQGQAQQPLCTYAFPGGYFTSAPALPPSCTTPLGQSFQKGIIRPPTKLSQKHQQLWDAQSAENVQLWNVINHLQSEIMDYKNSLLRLEAEVSSLKLAAEVPSLKPAAEEPTAQVSVAVLSGQPSKRGRPKRSVASVDALPSPGESHRRTRGRKPAACKIHQFEMKSHVFEKVILNKVEDKEKAYHSTAAAEQGNNISNVVAHSGGSLEVNGSNSMMPEFHYQFQQDLPNVQMYGIGHTASSEMKGNDDKGNYLRTNNSITSQQTNGTSTKTNLALHMGAIGTASIVWPSSISSEPDRNKVNIGSQGFYNSGSVIRRGGKIIPGWSFVSEEDASEKLEDAVLGSGKDDNDENMGDDSSSGGEEIARTKDESAHNMDGSREGTSPNWS</sequence>
<keyword evidence="1" id="KW-0175">Coiled coil</keyword>
<protein>
    <submittedName>
        <fullName evidence="3">Uncharacterized protein</fullName>
    </submittedName>
</protein>